<feature type="transmembrane region" description="Helical" evidence="2">
    <location>
        <begin position="85"/>
        <end position="107"/>
    </location>
</feature>
<dbReference type="EMBL" id="CP071595">
    <property type="protein sequence ID" value="QSY51656.1"/>
    <property type="molecule type" value="Genomic_DNA"/>
</dbReference>
<gene>
    <name evidence="3" type="ORF">J3S04_12760</name>
</gene>
<accession>A0ABX7RXH3</accession>
<keyword evidence="2" id="KW-1133">Transmembrane helix</keyword>
<evidence type="ECO:0000313" key="4">
    <source>
        <dbReference type="Proteomes" id="UP000671836"/>
    </source>
</evidence>
<keyword evidence="2" id="KW-0472">Membrane</keyword>
<feature type="compositionally biased region" description="Low complexity" evidence="1">
    <location>
        <begin position="1"/>
        <end position="39"/>
    </location>
</feature>
<evidence type="ECO:0000256" key="2">
    <source>
        <dbReference type="SAM" id="Phobius"/>
    </source>
</evidence>
<evidence type="ECO:0000313" key="3">
    <source>
        <dbReference type="EMBL" id="QSY51656.1"/>
    </source>
</evidence>
<dbReference type="InterPro" id="IPR021373">
    <property type="entry name" value="DUF2993"/>
</dbReference>
<sequence>MTWCHSPTPSTSNPSNRPSYSTKSPIRSSSQSSNRPSNRSPDHPRPPSPPPAPRPRRHAARRQRRGRGRGRPPSPLRTYRRATKLLLALLFGTAFLLLADRCAVMYAEKKAQQKLQQALHLEAQPQVDIRGFPFLTQVLTKRLRQVDVTVPDVAADRVSLAKVRASARDIRLTGSLPAGIHGAVVGRLEGNVLLAFDDMNRELGASQVRFSDLGGNTIGAKGRLSVAGQDLVLRARARLRRDGDRAVSTAVDDMSLDLPRVATYRPGPGEGRTLTLHPEAAELLSRDAARVKALLSVPAIAARLGVSEEDVALALRSEERLHELTGAPRFVERLTKVNLVDVVLDNPWLLERLGIDPQLITALTRLQPPALADRLALSFRLPKQADDLHLHAVTVQRDGIRVELTAAGLPIGS</sequence>
<dbReference type="Pfam" id="PF11209">
    <property type="entry name" value="LmeA"/>
    <property type="match status" value="1"/>
</dbReference>
<feature type="region of interest" description="Disordered" evidence="1">
    <location>
        <begin position="1"/>
        <end position="77"/>
    </location>
</feature>
<reference evidence="3 4" key="1">
    <citation type="submission" date="2021-03" db="EMBL/GenBank/DDBJ databases">
        <title>Streptomyces strains.</title>
        <authorList>
            <person name="Lund M.B."/>
            <person name="Toerring T."/>
        </authorList>
    </citation>
    <scope>NUCLEOTIDE SEQUENCE [LARGE SCALE GENOMIC DNA]</scope>
    <source>
        <strain evidence="3 4">KCC S-1010</strain>
    </source>
</reference>
<protein>
    <submittedName>
        <fullName evidence="3">DUF2993 domain-containing protein</fullName>
    </submittedName>
</protein>
<organism evidence="3 4">
    <name type="scientific">Streptomyces griseocarneus</name>
    <dbReference type="NCBI Taxonomy" id="51201"/>
    <lineage>
        <taxon>Bacteria</taxon>
        <taxon>Bacillati</taxon>
        <taxon>Actinomycetota</taxon>
        <taxon>Actinomycetes</taxon>
        <taxon>Kitasatosporales</taxon>
        <taxon>Streptomycetaceae</taxon>
        <taxon>Streptomyces</taxon>
    </lineage>
</organism>
<keyword evidence="2" id="KW-0812">Transmembrane</keyword>
<feature type="compositionally biased region" description="Basic residues" evidence="1">
    <location>
        <begin position="54"/>
        <end position="70"/>
    </location>
</feature>
<evidence type="ECO:0000256" key="1">
    <source>
        <dbReference type="SAM" id="MobiDB-lite"/>
    </source>
</evidence>
<keyword evidence="4" id="KW-1185">Reference proteome</keyword>
<name>A0ABX7RXH3_9ACTN</name>
<proteinExistence type="predicted"/>
<dbReference type="Proteomes" id="UP000671836">
    <property type="component" value="Chromosome"/>
</dbReference>